<keyword evidence="7" id="KW-0679">Respiratory chain</keyword>
<evidence type="ECO:0000256" key="6">
    <source>
        <dbReference type="ARBA" id="ARBA00022475"/>
    </source>
</evidence>
<sequence length="359" mass="40262">MAEDEHGGELRTATSSERTVSRGTALLPTDGFQNPGLPEHRPRVTDTDPRAAKRVERFIIFLFWLSFAATVFTVAAYFIWPIDREDITSVRANNMFLGLGIALSMMTIGIGAVMWSKYLMKDHEMVESRHKTEGSPATRARAVEVFQQANEESGFGRRTLLRNSLIGAVLALPIPGIVLFRDLYNGNNPAPVDLLHETMWDEGVRLVRDPIGTPIKASDVTIGSVFHVIPDGLIDLEHHMLEEKAKAVVLLMRLPEERLKEEEHRKSWSYNGIVAYSKVCTHVGCPVALYEQQTHHLLCPCHQSQFDVTEHCKVIFGPAGRPLPQLPITVDGEGYLVAQSDFLEPVGPSFWERKHDYNV</sequence>
<dbReference type="Pfam" id="PF00355">
    <property type="entry name" value="Rieske"/>
    <property type="match status" value="1"/>
</dbReference>
<keyword evidence="16 21" id="KW-0472">Membrane</keyword>
<dbReference type="InterPro" id="IPR014349">
    <property type="entry name" value="Rieske_Fe-S_prot"/>
</dbReference>
<evidence type="ECO:0000256" key="14">
    <source>
        <dbReference type="ARBA" id="ARBA00023004"/>
    </source>
</evidence>
<keyword evidence="8 21" id="KW-0812">Transmembrane</keyword>
<dbReference type="GO" id="GO:0005886">
    <property type="term" value="C:plasma membrane"/>
    <property type="evidence" value="ECO:0007669"/>
    <property type="project" value="UniProtKB-SubCell"/>
</dbReference>
<dbReference type="OrthoDB" id="9802613at2"/>
<keyword evidence="17" id="KW-1015">Disulfide bond</keyword>
<proteinExistence type="inferred from homology"/>
<evidence type="ECO:0000256" key="18">
    <source>
        <dbReference type="ARBA" id="ARBA00029586"/>
    </source>
</evidence>
<evidence type="ECO:0000256" key="3">
    <source>
        <dbReference type="ARBA" id="ARBA00010651"/>
    </source>
</evidence>
<evidence type="ECO:0000259" key="22">
    <source>
        <dbReference type="PROSITE" id="PS51296"/>
    </source>
</evidence>
<evidence type="ECO:0000256" key="17">
    <source>
        <dbReference type="ARBA" id="ARBA00023157"/>
    </source>
</evidence>
<dbReference type="CDD" id="cd03467">
    <property type="entry name" value="Rieske"/>
    <property type="match status" value="1"/>
</dbReference>
<keyword evidence="9" id="KW-0001">2Fe-2S</keyword>
<evidence type="ECO:0000256" key="15">
    <source>
        <dbReference type="ARBA" id="ARBA00023014"/>
    </source>
</evidence>
<dbReference type="GO" id="GO:0016705">
    <property type="term" value="F:oxidoreductase activity, acting on paired donors, with incorporation or reduction of molecular oxygen"/>
    <property type="evidence" value="ECO:0007669"/>
    <property type="project" value="UniProtKB-ARBA"/>
</dbReference>
<gene>
    <name evidence="23" type="ORF">F8O04_08555</name>
</gene>
<keyword evidence="12 21" id="KW-1133">Transmembrane helix</keyword>
<reference evidence="23 24" key="1">
    <citation type="submission" date="2019-09" db="EMBL/GenBank/DDBJ databases">
        <title>Phylogeny of genus Pseudoclavibacter and closely related genus.</title>
        <authorList>
            <person name="Li Y."/>
        </authorList>
    </citation>
    <scope>NUCLEOTIDE SEQUENCE [LARGE SCALE GENOMIC DNA]</scope>
    <source>
        <strain evidence="23 24">EGI 60007</strain>
    </source>
</reference>
<dbReference type="InterPro" id="IPR036922">
    <property type="entry name" value="Rieske_2Fe-2S_sf"/>
</dbReference>
<evidence type="ECO:0000256" key="21">
    <source>
        <dbReference type="SAM" id="Phobius"/>
    </source>
</evidence>
<feature type="compositionally biased region" description="Basic and acidic residues" evidence="20">
    <location>
        <begin position="38"/>
        <end position="48"/>
    </location>
</feature>
<evidence type="ECO:0000256" key="5">
    <source>
        <dbReference type="ARBA" id="ARBA00022448"/>
    </source>
</evidence>
<accession>A0A6H9WGZ2</accession>
<feature type="transmembrane region" description="Helical" evidence="21">
    <location>
        <begin position="95"/>
        <end position="115"/>
    </location>
</feature>
<dbReference type="EMBL" id="WBJY01000001">
    <property type="protein sequence ID" value="KAB1650229.1"/>
    <property type="molecule type" value="Genomic_DNA"/>
</dbReference>
<dbReference type="InterPro" id="IPR045603">
    <property type="entry name" value="QcrA_N"/>
</dbReference>
<keyword evidence="10" id="KW-0479">Metal-binding</keyword>
<evidence type="ECO:0000256" key="19">
    <source>
        <dbReference type="ARBA" id="ARBA00032409"/>
    </source>
</evidence>
<keyword evidence="11" id="KW-0249">Electron transport</keyword>
<dbReference type="PROSITE" id="PS51296">
    <property type="entry name" value="RIESKE"/>
    <property type="match status" value="1"/>
</dbReference>
<evidence type="ECO:0000313" key="23">
    <source>
        <dbReference type="EMBL" id="KAB1650229.1"/>
    </source>
</evidence>
<dbReference type="Pfam" id="PF19297">
    <property type="entry name" value="QcrA_N"/>
    <property type="match status" value="1"/>
</dbReference>
<keyword evidence="6" id="KW-1003">Cell membrane</keyword>
<dbReference type="Proteomes" id="UP000431744">
    <property type="component" value="Unassembled WGS sequence"/>
</dbReference>
<evidence type="ECO:0000256" key="12">
    <source>
        <dbReference type="ARBA" id="ARBA00022989"/>
    </source>
</evidence>
<comment type="subcellular location">
    <subcellularLocation>
        <location evidence="2">Cell membrane</location>
        <topology evidence="2">Multi-pass membrane protein</topology>
    </subcellularLocation>
</comment>
<keyword evidence="14" id="KW-0408">Iron</keyword>
<evidence type="ECO:0000256" key="4">
    <source>
        <dbReference type="ARBA" id="ARBA00015816"/>
    </source>
</evidence>
<organism evidence="23 24">
    <name type="scientific">Pseudoclavibacter endophyticus</name>
    <dbReference type="NCBI Taxonomy" id="1778590"/>
    <lineage>
        <taxon>Bacteria</taxon>
        <taxon>Bacillati</taxon>
        <taxon>Actinomycetota</taxon>
        <taxon>Actinomycetes</taxon>
        <taxon>Micrococcales</taxon>
        <taxon>Microbacteriaceae</taxon>
        <taxon>Pseudoclavibacter</taxon>
    </lineage>
</organism>
<dbReference type="GO" id="GO:0004497">
    <property type="term" value="F:monooxygenase activity"/>
    <property type="evidence" value="ECO:0007669"/>
    <property type="project" value="UniProtKB-ARBA"/>
</dbReference>
<comment type="function">
    <text evidence="1">Iron-sulfur subunit of the cytochrome bc1 complex, an essential component of the respiratory electron transport chain required for ATP synthesis. The bc1 complex catalyzes the oxidation of menaquinol and the reduction of cytochrome c in the respiratory chain. The bc1 complex operates through a Q-cycle mechanism that couples electron transfer to generation of the proton gradient that drives ATP synthesis.</text>
</comment>
<evidence type="ECO:0000256" key="8">
    <source>
        <dbReference type="ARBA" id="ARBA00022692"/>
    </source>
</evidence>
<evidence type="ECO:0000256" key="20">
    <source>
        <dbReference type="SAM" id="MobiDB-lite"/>
    </source>
</evidence>
<feature type="compositionally biased region" description="Polar residues" evidence="20">
    <location>
        <begin position="12"/>
        <end position="22"/>
    </location>
</feature>
<protein>
    <recommendedName>
        <fullName evidence="4">Cytochrome bc1 complex Rieske iron-sulfur subunit</fullName>
    </recommendedName>
    <alternativeName>
        <fullName evidence="18">Cytochrome bc1 reductase complex subunit QcrA</fullName>
    </alternativeName>
    <alternativeName>
        <fullName evidence="19">Rieske iron-sulfur protein</fullName>
    </alternativeName>
</protein>
<evidence type="ECO:0000256" key="11">
    <source>
        <dbReference type="ARBA" id="ARBA00022982"/>
    </source>
</evidence>
<comment type="caution">
    <text evidence="23">The sequence shown here is derived from an EMBL/GenBank/DDBJ whole genome shotgun (WGS) entry which is preliminary data.</text>
</comment>
<dbReference type="GO" id="GO:0046872">
    <property type="term" value="F:metal ion binding"/>
    <property type="evidence" value="ECO:0007669"/>
    <property type="project" value="UniProtKB-KW"/>
</dbReference>
<feature type="domain" description="Rieske" evidence="22">
    <location>
        <begin position="246"/>
        <end position="337"/>
    </location>
</feature>
<evidence type="ECO:0000313" key="24">
    <source>
        <dbReference type="Proteomes" id="UP000431744"/>
    </source>
</evidence>
<name>A0A6H9WGZ2_9MICO</name>
<feature type="region of interest" description="Disordered" evidence="20">
    <location>
        <begin position="1"/>
        <end position="48"/>
    </location>
</feature>
<keyword evidence="24" id="KW-1185">Reference proteome</keyword>
<evidence type="ECO:0000256" key="7">
    <source>
        <dbReference type="ARBA" id="ARBA00022660"/>
    </source>
</evidence>
<evidence type="ECO:0000256" key="2">
    <source>
        <dbReference type="ARBA" id="ARBA00004651"/>
    </source>
</evidence>
<keyword evidence="13" id="KW-0560">Oxidoreductase</keyword>
<dbReference type="InterPro" id="IPR017941">
    <property type="entry name" value="Rieske_2Fe-2S"/>
</dbReference>
<dbReference type="Gene3D" id="2.102.10.10">
    <property type="entry name" value="Rieske [2Fe-2S] iron-sulphur domain"/>
    <property type="match status" value="1"/>
</dbReference>
<evidence type="ECO:0000256" key="10">
    <source>
        <dbReference type="ARBA" id="ARBA00022723"/>
    </source>
</evidence>
<evidence type="ECO:0000256" key="16">
    <source>
        <dbReference type="ARBA" id="ARBA00023136"/>
    </source>
</evidence>
<evidence type="ECO:0000256" key="13">
    <source>
        <dbReference type="ARBA" id="ARBA00023002"/>
    </source>
</evidence>
<keyword evidence="15" id="KW-0411">Iron-sulfur</keyword>
<comment type="similarity">
    <text evidence="3">Belongs to the Rieske iron-sulfur protein family.</text>
</comment>
<keyword evidence="5" id="KW-0813">Transport</keyword>
<dbReference type="GO" id="GO:0051537">
    <property type="term" value="F:2 iron, 2 sulfur cluster binding"/>
    <property type="evidence" value="ECO:0007669"/>
    <property type="project" value="UniProtKB-KW"/>
</dbReference>
<evidence type="ECO:0000256" key="1">
    <source>
        <dbReference type="ARBA" id="ARBA00002494"/>
    </source>
</evidence>
<evidence type="ECO:0000256" key="9">
    <source>
        <dbReference type="ARBA" id="ARBA00022714"/>
    </source>
</evidence>
<dbReference type="SUPFAM" id="SSF50022">
    <property type="entry name" value="ISP domain"/>
    <property type="match status" value="1"/>
</dbReference>
<dbReference type="PANTHER" id="PTHR10134">
    <property type="entry name" value="CYTOCHROME B-C1 COMPLEX SUBUNIT RIESKE, MITOCHONDRIAL"/>
    <property type="match status" value="1"/>
</dbReference>
<feature type="transmembrane region" description="Helical" evidence="21">
    <location>
        <begin position="58"/>
        <end position="80"/>
    </location>
</feature>
<dbReference type="AlphaFoldDB" id="A0A6H9WGZ2"/>
<dbReference type="RefSeq" id="WP_158028813.1">
    <property type="nucleotide sequence ID" value="NZ_BMHG01000001.1"/>
</dbReference>